<keyword evidence="2" id="KW-1185">Reference proteome</keyword>
<dbReference type="Proteomes" id="UP001361239">
    <property type="component" value="Unassembled WGS sequence"/>
</dbReference>
<proteinExistence type="predicted"/>
<accession>A0ABU8S2K1</accession>
<name>A0ABU8S2K1_9SPHN</name>
<evidence type="ECO:0000313" key="2">
    <source>
        <dbReference type="Proteomes" id="UP001361239"/>
    </source>
</evidence>
<organism evidence="1 2">
    <name type="scientific">Novosphingobium anseongense</name>
    <dbReference type="NCBI Taxonomy" id="3133436"/>
    <lineage>
        <taxon>Bacteria</taxon>
        <taxon>Pseudomonadati</taxon>
        <taxon>Pseudomonadota</taxon>
        <taxon>Alphaproteobacteria</taxon>
        <taxon>Sphingomonadales</taxon>
        <taxon>Sphingomonadaceae</taxon>
        <taxon>Novosphingobium</taxon>
    </lineage>
</organism>
<protein>
    <recommendedName>
        <fullName evidence="3">KfrA N-terminal DNA-binding domain-containing protein</fullName>
    </recommendedName>
</protein>
<gene>
    <name evidence="1" type="ORF">WG901_22780</name>
</gene>
<reference evidence="1 2" key="1">
    <citation type="submission" date="2024-03" db="EMBL/GenBank/DDBJ databases">
        <authorList>
            <person name="Jo J.-H."/>
        </authorList>
    </citation>
    <scope>NUCLEOTIDE SEQUENCE [LARGE SCALE GENOMIC DNA]</scope>
    <source>
        <strain evidence="1 2">PS1R-30</strain>
    </source>
</reference>
<sequence>MPTNDPIARAFELAREGKCRTVTEIRKVLQREGYANLESHFSGRSLSRQLGELISKGGGN</sequence>
<dbReference type="EMBL" id="JBBHJZ010000008">
    <property type="protein sequence ID" value="MEJ5979497.1"/>
    <property type="molecule type" value="Genomic_DNA"/>
</dbReference>
<evidence type="ECO:0008006" key="3">
    <source>
        <dbReference type="Google" id="ProtNLM"/>
    </source>
</evidence>
<comment type="caution">
    <text evidence="1">The sequence shown here is derived from an EMBL/GenBank/DDBJ whole genome shotgun (WGS) entry which is preliminary data.</text>
</comment>
<dbReference type="RefSeq" id="WP_339589435.1">
    <property type="nucleotide sequence ID" value="NZ_JBBHJZ010000008.1"/>
</dbReference>
<evidence type="ECO:0000313" key="1">
    <source>
        <dbReference type="EMBL" id="MEJ5979497.1"/>
    </source>
</evidence>